<feature type="compositionally biased region" description="Low complexity" evidence="6">
    <location>
        <begin position="791"/>
        <end position="813"/>
    </location>
</feature>
<evidence type="ECO:0000256" key="1">
    <source>
        <dbReference type="ARBA" id="ARBA00004308"/>
    </source>
</evidence>
<evidence type="ECO:0000256" key="5">
    <source>
        <dbReference type="SAM" id="Coils"/>
    </source>
</evidence>
<organism evidence="8 9">
    <name type="scientific">Eutypa lata (strain UCR-EL1)</name>
    <name type="common">Grapevine dieback disease fungus</name>
    <name type="synonym">Eutypa armeniacae</name>
    <dbReference type="NCBI Taxonomy" id="1287681"/>
    <lineage>
        <taxon>Eukaryota</taxon>
        <taxon>Fungi</taxon>
        <taxon>Dikarya</taxon>
        <taxon>Ascomycota</taxon>
        <taxon>Pezizomycotina</taxon>
        <taxon>Sordariomycetes</taxon>
        <taxon>Xylariomycetidae</taxon>
        <taxon>Xylariales</taxon>
        <taxon>Diatrypaceae</taxon>
        <taxon>Eutypa</taxon>
    </lineage>
</organism>
<feature type="compositionally biased region" description="Acidic residues" evidence="6">
    <location>
        <begin position="814"/>
        <end position="826"/>
    </location>
</feature>
<feature type="region of interest" description="Disordered" evidence="6">
    <location>
        <begin position="1084"/>
        <end position="1149"/>
    </location>
</feature>
<reference evidence="9" key="1">
    <citation type="journal article" date="2013" name="Genome Announc.">
        <title>Draft genome sequence of the grapevine dieback fungus Eutypa lata UCR-EL1.</title>
        <authorList>
            <person name="Blanco-Ulate B."/>
            <person name="Rolshausen P.E."/>
            <person name="Cantu D."/>
        </authorList>
    </citation>
    <scope>NUCLEOTIDE SEQUENCE [LARGE SCALE GENOMIC DNA]</scope>
    <source>
        <strain evidence="9">UCR-EL1</strain>
    </source>
</reference>
<feature type="compositionally biased region" description="Polar residues" evidence="6">
    <location>
        <begin position="775"/>
        <end position="790"/>
    </location>
</feature>
<feature type="compositionally biased region" description="Polar residues" evidence="6">
    <location>
        <begin position="1566"/>
        <end position="1576"/>
    </location>
</feature>
<sequence length="1668" mass="182473">MVQSSRNLSQFVSKTRQWDTGAGLLEQELFENWSFDMLRIPGKFGHVLRRRPDAIFDLIPPFCPRNSPIYQQFAKKNGLLVSGLSAEKWDDLIARISLGTAFTSAIDAAGSQVAVLTSSGKVLLYDAFDFRESATSPLDHAERVQKMQFNNSATLLATYGYHTLKIWKVSSGELLLVSTDDRRVRSLDLSEPQPTWQLVAELEEEEIEGQFANSASQIALSHDGTLAAVGYRRYPISAWELDGPIHIGHRRQNNDGVVIREIRTLLWHPYLPEVLALNFEGDGELFATGDGHGRVKLYTAAHFTLLYQLTSQDAVFSLTFSPDSRRLYDIRGYHANAWEPSALANFNVTSGANRDSPSEYNAPLSTDVSGVASRVVDSITALSQCPVGGLCCSGSSRGIVSLHNVRRDKISTIYVSGARFTVERIAWSIDGKLLCFTNASKYVTLMSVKYGDGNGTPEVEQQAAIPMRQFANRPISQLLFEPGSGLLLVYNPSQVHIISLQTFSVVHSKELDDTEPRRWIVHPENPTLVVGIGPLSVQVLDWNLTLHQKLTLSCPPESIHDECRERDMFNVDKAIVSQDKKHILLQMTHSKHSPRVKFFFLETERLQVEGASGPLTLDLKSLDAELSSDILTALTLLRGDRLVFISKWFSVSSVRLSWIASEHRTLPVTQTTTQDDSRARNSRKPKELSYVRGTEKLLWSDLAAIFSMRLSAAGIRLNPRALTLLIVQFTHVLGQSDTVSPPSRDATATRVSSSSSEPTCESRTVNYITHTLPQQCLTSSPSPLSNPESVSATATSTTTASATTSADGSSTATDDAEAGEDGDDDLSTGAFMSFEEWKAMMAAKSDQEALDAKPRKRQDRQPPGDFDALGGEDGEISLDFDAYSDKISEITAGTRPSSQDKDKEEKADLATTYDEDLAVYRSKDAGKTCKERFSYSSFDAGATTLKTSPGTKNPTAILGESKDSYMLMECATRNKFFIVELSDVILVDTVVLANYEFFSSMIRQFRVSVSDRYPVKLDKWTVLGTFEARNARDIQAFLVENPRIWARYLRVEILNHYGNEYYCPLSLLRVHGMRMLDSLRAVDPAELEGEEETSKTPVEDAEEAEETEEIAVEDRKEEENENENEEEEEDEDEEEETHVAEPAPIDLPMVQPKQSEWMAYWDPSYFQYMFLPNSTSLATDSPYSSISPEEVSEQSAAAAKPRPPRTPEQTSGITSNVSTEATSQLTESPTSDLSGAGATTPSKETPADSVTTNTTEVNSTSASSLSITSSGHVNDSATAPSNNDTPPISTQSSLSGRTVSKNSKTVAPTSVVKPPASKPTASKGAPPPSGSSSSGSSPPTSRSSNTNTNTNNNNEKPTSSTGTNSTSTSTSTATSASSSPPAPSPTVQDSFFKTLTKRLQTLESNTTLSLQYIEQQSQFLRSALARLERRQVSRVDAFLGELNRTVLVELRDARSQCDAIWQSTVIALESQREQAERELVALGERLGVLADEVVFQKRMAIAQSALLLVCLVLVIFSSRGGGGGGGGMGVMGGGFSESYYPSQFLAASPTFFPSTPRGEKAGGINTKDNSPENRGNSGPMISIDSPPTSAPPTGGAFPYGRFPDSWPRARYRQSPSQTLLEIARRQAMPHQQQRGRGRGLGWGRGIRLGARHDAQSSRGLLPGYGGNK</sequence>
<feature type="region of interest" description="Disordered" evidence="6">
    <location>
        <begin position="736"/>
        <end position="761"/>
    </location>
</feature>
<keyword evidence="9" id="KW-1185">Reference proteome</keyword>
<feature type="region of interest" description="Disordered" evidence="6">
    <location>
        <begin position="1626"/>
        <end position="1668"/>
    </location>
</feature>
<name>M7T2T5_EUTLA</name>
<dbReference type="STRING" id="1287681.M7T2T5"/>
<keyword evidence="3" id="KW-1133">Transmembrane helix</keyword>
<comment type="subcellular location">
    <subcellularLocation>
        <location evidence="1">Endomembrane system</location>
    </subcellularLocation>
</comment>
<dbReference type="KEGG" id="ela:UCREL1_8921"/>
<dbReference type="SUPFAM" id="SSF49785">
    <property type="entry name" value="Galactose-binding domain-like"/>
    <property type="match status" value="1"/>
</dbReference>
<evidence type="ECO:0000256" key="6">
    <source>
        <dbReference type="SAM" id="MobiDB-lite"/>
    </source>
</evidence>
<feature type="domain" description="SUN" evidence="7">
    <location>
        <begin position="910"/>
        <end position="1075"/>
    </location>
</feature>
<feature type="compositionally biased region" description="Low complexity" evidence="6">
    <location>
        <begin position="1314"/>
        <end position="1379"/>
    </location>
</feature>
<evidence type="ECO:0000256" key="4">
    <source>
        <dbReference type="ARBA" id="ARBA00023136"/>
    </source>
</evidence>
<dbReference type="PROSITE" id="PS51469">
    <property type="entry name" value="SUN"/>
    <property type="match status" value="1"/>
</dbReference>
<dbReference type="InterPro" id="IPR036322">
    <property type="entry name" value="WD40_repeat_dom_sf"/>
</dbReference>
<feature type="region of interest" description="Disordered" evidence="6">
    <location>
        <begin position="889"/>
        <end position="908"/>
    </location>
</feature>
<feature type="region of interest" description="Disordered" evidence="6">
    <location>
        <begin position="842"/>
        <end position="874"/>
    </location>
</feature>
<dbReference type="EMBL" id="KB707119">
    <property type="protein sequence ID" value="EMR64116.1"/>
    <property type="molecule type" value="Genomic_DNA"/>
</dbReference>
<evidence type="ECO:0000256" key="3">
    <source>
        <dbReference type="ARBA" id="ARBA00022989"/>
    </source>
</evidence>
<dbReference type="InterPro" id="IPR012919">
    <property type="entry name" value="SUN_dom"/>
</dbReference>
<evidence type="ECO:0000256" key="2">
    <source>
        <dbReference type="ARBA" id="ARBA00022692"/>
    </source>
</evidence>
<evidence type="ECO:0000259" key="7">
    <source>
        <dbReference type="PROSITE" id="PS51469"/>
    </source>
</evidence>
<dbReference type="GO" id="GO:0005737">
    <property type="term" value="C:cytoplasm"/>
    <property type="evidence" value="ECO:0007669"/>
    <property type="project" value="TreeGrafter"/>
</dbReference>
<feature type="region of interest" description="Disordered" evidence="6">
    <location>
        <begin position="1178"/>
        <end position="1388"/>
    </location>
</feature>
<dbReference type="InterPro" id="IPR045120">
    <property type="entry name" value="Suco/Slp1-like"/>
</dbReference>
<feature type="compositionally biased region" description="Basic and acidic residues" evidence="6">
    <location>
        <begin position="898"/>
        <end position="908"/>
    </location>
</feature>
<feature type="coiled-coil region" evidence="5">
    <location>
        <begin position="1465"/>
        <end position="1492"/>
    </location>
</feature>
<feature type="compositionally biased region" description="Acidic residues" evidence="6">
    <location>
        <begin position="1119"/>
        <end position="1136"/>
    </location>
</feature>
<feature type="compositionally biased region" description="Polar residues" evidence="6">
    <location>
        <begin position="1271"/>
        <end position="1308"/>
    </location>
</feature>
<dbReference type="InterPro" id="IPR008979">
    <property type="entry name" value="Galactose-bd-like_sf"/>
</dbReference>
<feature type="region of interest" description="Disordered" evidence="6">
    <location>
        <begin position="775"/>
        <end position="828"/>
    </location>
</feature>
<dbReference type="Gene3D" id="2.130.10.10">
    <property type="entry name" value="YVTN repeat-like/Quinoprotein amine dehydrogenase"/>
    <property type="match status" value="2"/>
</dbReference>
<accession>M7T2T5</accession>
<dbReference type="PANTHER" id="PTHR12953">
    <property type="entry name" value="MEMBRANE PROTEIN CH1 RELATED"/>
    <property type="match status" value="1"/>
</dbReference>
<dbReference type="Pfam" id="PF07738">
    <property type="entry name" value="Sad1_UNC"/>
    <property type="match status" value="1"/>
</dbReference>
<feature type="compositionally biased region" description="Acidic residues" evidence="6">
    <location>
        <begin position="1099"/>
        <end position="1111"/>
    </location>
</feature>
<dbReference type="eggNOG" id="KOG1396">
    <property type="taxonomic scope" value="Eukaryota"/>
</dbReference>
<dbReference type="Gene3D" id="2.60.120.260">
    <property type="entry name" value="Galactose-binding domain-like"/>
    <property type="match status" value="1"/>
</dbReference>
<feature type="compositionally biased region" description="Low complexity" evidence="6">
    <location>
        <begin position="1249"/>
        <end position="1270"/>
    </location>
</feature>
<keyword evidence="5" id="KW-0175">Coiled coil</keyword>
<dbReference type="SUPFAM" id="SSF50978">
    <property type="entry name" value="WD40 repeat-like"/>
    <property type="match status" value="1"/>
</dbReference>
<dbReference type="GO" id="GO:0012505">
    <property type="term" value="C:endomembrane system"/>
    <property type="evidence" value="ECO:0007669"/>
    <property type="project" value="UniProtKB-SubCell"/>
</dbReference>
<dbReference type="Proteomes" id="UP000012174">
    <property type="component" value="Unassembled WGS sequence"/>
</dbReference>
<keyword evidence="4" id="KW-0472">Membrane</keyword>
<dbReference type="InterPro" id="IPR015943">
    <property type="entry name" value="WD40/YVTN_repeat-like_dom_sf"/>
</dbReference>
<dbReference type="GO" id="GO:0016020">
    <property type="term" value="C:membrane"/>
    <property type="evidence" value="ECO:0007669"/>
    <property type="project" value="InterPro"/>
</dbReference>
<proteinExistence type="predicted"/>
<protein>
    <submittedName>
        <fullName evidence="8">Putative sad1 unc domain-containing protein</fullName>
    </submittedName>
</protein>
<evidence type="ECO:0000313" key="9">
    <source>
        <dbReference type="Proteomes" id="UP000012174"/>
    </source>
</evidence>
<feature type="region of interest" description="Disordered" evidence="6">
    <location>
        <begin position="1556"/>
        <end position="1607"/>
    </location>
</feature>
<dbReference type="PANTHER" id="PTHR12953:SF0">
    <property type="entry name" value="SUN DOMAIN-CONTAINING OSSIFICATION FACTOR"/>
    <property type="match status" value="1"/>
</dbReference>
<feature type="compositionally biased region" description="Polar residues" evidence="6">
    <location>
        <begin position="1208"/>
        <end position="1243"/>
    </location>
</feature>
<dbReference type="OrthoDB" id="266334at2759"/>
<dbReference type="HOGENOM" id="CLU_241899_0_0_1"/>
<evidence type="ECO:0000313" key="8">
    <source>
        <dbReference type="EMBL" id="EMR64116.1"/>
    </source>
</evidence>
<feature type="compositionally biased region" description="Polar residues" evidence="6">
    <location>
        <begin position="1178"/>
        <end position="1187"/>
    </location>
</feature>
<gene>
    <name evidence="8" type="ORF">UCREL1_8921</name>
</gene>
<keyword evidence="2" id="KW-0812">Transmembrane</keyword>
<dbReference type="GO" id="GO:0034975">
    <property type="term" value="P:protein folding in endoplasmic reticulum"/>
    <property type="evidence" value="ECO:0007669"/>
    <property type="project" value="TreeGrafter"/>
</dbReference>